<evidence type="ECO:0000313" key="4">
    <source>
        <dbReference type="Proteomes" id="UP000287352"/>
    </source>
</evidence>
<keyword evidence="1" id="KW-1133">Transmembrane helix</keyword>
<feature type="transmembrane region" description="Helical" evidence="1">
    <location>
        <begin position="46"/>
        <end position="71"/>
    </location>
</feature>
<dbReference type="GO" id="GO:0016747">
    <property type="term" value="F:acyltransferase activity, transferring groups other than amino-acyl groups"/>
    <property type="evidence" value="ECO:0007669"/>
    <property type="project" value="InterPro"/>
</dbReference>
<dbReference type="EMBL" id="BIFR01000001">
    <property type="protein sequence ID" value="GCE14108.1"/>
    <property type="molecule type" value="Genomic_DNA"/>
</dbReference>
<evidence type="ECO:0000313" key="3">
    <source>
        <dbReference type="EMBL" id="GCE14108.1"/>
    </source>
</evidence>
<gene>
    <name evidence="3" type="ORF">KTT_39670</name>
</gene>
<feature type="transmembrane region" description="Helical" evidence="1">
    <location>
        <begin position="416"/>
        <end position="434"/>
    </location>
</feature>
<organism evidence="3 4">
    <name type="scientific">Tengunoibacter tsumagoiensis</name>
    <dbReference type="NCBI Taxonomy" id="2014871"/>
    <lineage>
        <taxon>Bacteria</taxon>
        <taxon>Bacillati</taxon>
        <taxon>Chloroflexota</taxon>
        <taxon>Ktedonobacteria</taxon>
        <taxon>Ktedonobacterales</taxon>
        <taxon>Dictyobacteraceae</taxon>
        <taxon>Tengunoibacter</taxon>
    </lineage>
</organism>
<feature type="transmembrane region" description="Helical" evidence="1">
    <location>
        <begin position="122"/>
        <end position="145"/>
    </location>
</feature>
<feature type="transmembrane region" description="Helical" evidence="1">
    <location>
        <begin position="374"/>
        <end position="396"/>
    </location>
</feature>
<dbReference type="AlphaFoldDB" id="A0A402A4N3"/>
<keyword evidence="1" id="KW-0812">Transmembrane</keyword>
<accession>A0A402A4N3</accession>
<keyword evidence="3" id="KW-0012">Acyltransferase</keyword>
<reference evidence="4" key="1">
    <citation type="submission" date="2018-12" db="EMBL/GenBank/DDBJ databases">
        <title>Tengunoibacter tsumagoiensis gen. nov., sp. nov., Dictyobacter kobayashii sp. nov., D. alpinus sp. nov., and D. joshuensis sp. nov. and description of Dictyobacteraceae fam. nov. within the order Ktedonobacterales isolated from Tengu-no-mugimeshi.</title>
        <authorList>
            <person name="Wang C.M."/>
            <person name="Zheng Y."/>
            <person name="Sakai Y."/>
            <person name="Toyoda A."/>
            <person name="Minakuchi Y."/>
            <person name="Abe K."/>
            <person name="Yokota A."/>
            <person name="Yabe S."/>
        </authorList>
    </citation>
    <scope>NUCLEOTIDE SEQUENCE [LARGE SCALE GENOMIC DNA]</scope>
    <source>
        <strain evidence="4">Uno3</strain>
    </source>
</reference>
<feature type="transmembrane region" description="Helical" evidence="1">
    <location>
        <begin position="83"/>
        <end position="101"/>
    </location>
</feature>
<evidence type="ECO:0000259" key="2">
    <source>
        <dbReference type="Pfam" id="PF01757"/>
    </source>
</evidence>
<dbReference type="PANTHER" id="PTHR23028">
    <property type="entry name" value="ACETYLTRANSFERASE"/>
    <property type="match status" value="1"/>
</dbReference>
<feature type="transmembrane region" description="Helical" evidence="1">
    <location>
        <begin position="182"/>
        <end position="199"/>
    </location>
</feature>
<keyword evidence="1" id="KW-0472">Membrane</keyword>
<dbReference type="RefSeq" id="WP_126581583.1">
    <property type="nucleotide sequence ID" value="NZ_BIFR01000001.1"/>
</dbReference>
<keyword evidence="4" id="KW-1185">Reference proteome</keyword>
<dbReference type="Pfam" id="PF01757">
    <property type="entry name" value="Acyl_transf_3"/>
    <property type="match status" value="1"/>
</dbReference>
<evidence type="ECO:0000256" key="1">
    <source>
        <dbReference type="SAM" id="Phobius"/>
    </source>
</evidence>
<keyword evidence="3" id="KW-0808">Transferase</keyword>
<comment type="caution">
    <text evidence="3">The sequence shown here is derived from an EMBL/GenBank/DDBJ whole genome shotgun (WGS) entry which is preliminary data.</text>
</comment>
<dbReference type="InterPro" id="IPR050879">
    <property type="entry name" value="Acyltransferase_3"/>
</dbReference>
<feature type="transmembrane region" description="Helical" evidence="1">
    <location>
        <begin position="340"/>
        <end position="362"/>
    </location>
</feature>
<dbReference type="Proteomes" id="UP000287352">
    <property type="component" value="Unassembled WGS sequence"/>
</dbReference>
<dbReference type="OrthoDB" id="147882at2"/>
<feature type="transmembrane region" description="Helical" evidence="1">
    <location>
        <begin position="299"/>
        <end position="320"/>
    </location>
</feature>
<dbReference type="GO" id="GO:0016020">
    <property type="term" value="C:membrane"/>
    <property type="evidence" value="ECO:0007669"/>
    <property type="project" value="TreeGrafter"/>
</dbReference>
<protein>
    <submittedName>
        <fullName evidence="3">Acyltransferase</fullName>
    </submittedName>
</protein>
<dbReference type="PANTHER" id="PTHR23028:SF53">
    <property type="entry name" value="ACYL_TRANSF_3 DOMAIN-CONTAINING PROTEIN"/>
    <property type="match status" value="1"/>
</dbReference>
<sequence>MSSEHLSHSNSSIIGKPGNFFHRIFQFIGYILEGNKKNSVGVLDGVRAVAILTVVFYHISVKASLISIPWINYKLKMAIYNGYAGVTLFLVLSGFLLFLPYSKSLLFDNDWPSVRSFYLRRALRIIPGYYLTLFLVVMLAGSSYLQPIHWKELALFLVFFMDSSQKTFQHLDAPFWTLAVEWQFYMVLPWIALAMRFFVQKGSLRQRIWKLVACLCLLVLWGVTTRYYGNIATQYPNNTHGLPATVFRVIVALTYGCGGIGIHGKFMEDFAVGMIVAVIYTLARNSMPNSFFNRFLRLLSPWLFLGSLGWLFAMVLWSNGGLFPNVTNSFTTWFYGDGQVTFHELGFAIGYATFMFSILFGGKILTRIFEWNPLRWIGLISFSIYMWHIPLLLPFADNIAPYIQTWSPFRVLCLQIAWFFLVICPFSFIFFALVERPFMKYSESLRKKKPSLTLSSNPNTPSPQITAKREVVSPRAANVSAVSTIE</sequence>
<name>A0A402A4N3_9CHLR</name>
<dbReference type="InterPro" id="IPR002656">
    <property type="entry name" value="Acyl_transf_3_dom"/>
</dbReference>
<proteinExistence type="predicted"/>
<feature type="transmembrane region" description="Helical" evidence="1">
    <location>
        <begin position="211"/>
        <end position="229"/>
    </location>
</feature>
<feature type="domain" description="Acyltransferase 3" evidence="2">
    <location>
        <begin position="43"/>
        <end position="431"/>
    </location>
</feature>
<dbReference type="GO" id="GO:0000271">
    <property type="term" value="P:polysaccharide biosynthetic process"/>
    <property type="evidence" value="ECO:0007669"/>
    <property type="project" value="TreeGrafter"/>
</dbReference>